<feature type="region of interest" description="Disordered" evidence="16">
    <location>
        <begin position="31"/>
        <end position="76"/>
    </location>
</feature>
<evidence type="ECO:0000256" key="2">
    <source>
        <dbReference type="ARBA" id="ARBA00004138"/>
    </source>
</evidence>
<proteinExistence type="inferred from homology"/>
<evidence type="ECO:0000256" key="5">
    <source>
        <dbReference type="ARBA" id="ARBA00004514"/>
    </source>
</evidence>
<gene>
    <name evidence="18" type="ORF">ACJMK2_033910</name>
</gene>
<evidence type="ECO:0000256" key="9">
    <source>
        <dbReference type="ARBA" id="ARBA00022468"/>
    </source>
</evidence>
<keyword evidence="12" id="KW-0206">Cytoskeleton</keyword>
<evidence type="ECO:0000256" key="10">
    <source>
        <dbReference type="ARBA" id="ARBA00022490"/>
    </source>
</evidence>
<feature type="domain" description="UDENN FLCN/SMCR8-type" evidence="17">
    <location>
        <begin position="84"/>
        <end position="551"/>
    </location>
</feature>
<comment type="caution">
    <text evidence="18">The sequence shown here is derived from an EMBL/GenBank/DDBJ whole genome shotgun (WGS) entry which is preliminary data.</text>
</comment>
<dbReference type="GO" id="GO:0005819">
    <property type="term" value="C:spindle"/>
    <property type="evidence" value="ECO:0007669"/>
    <property type="project" value="UniProtKB-SubCell"/>
</dbReference>
<evidence type="ECO:0000256" key="13">
    <source>
        <dbReference type="ARBA" id="ARBA00023228"/>
    </source>
</evidence>
<keyword evidence="10" id="KW-0963">Cytoplasm</keyword>
<evidence type="ECO:0000256" key="16">
    <source>
        <dbReference type="SAM" id="MobiDB-lite"/>
    </source>
</evidence>
<evidence type="ECO:0000256" key="3">
    <source>
        <dbReference type="ARBA" id="ARBA00004186"/>
    </source>
</evidence>
<dbReference type="InterPro" id="IPR032035">
    <property type="entry name" value="Folliculin_DENN"/>
</dbReference>
<dbReference type="EMBL" id="JBJQND010000005">
    <property type="protein sequence ID" value="KAL3876022.1"/>
    <property type="molecule type" value="Genomic_DNA"/>
</dbReference>
<evidence type="ECO:0000256" key="11">
    <source>
        <dbReference type="ARBA" id="ARBA00023136"/>
    </source>
</evidence>
<evidence type="ECO:0000256" key="6">
    <source>
        <dbReference type="ARBA" id="ARBA00004656"/>
    </source>
</evidence>
<keyword evidence="19" id="KW-1185">Reference proteome</keyword>
<keyword evidence="11" id="KW-0472">Membrane</keyword>
<evidence type="ECO:0000256" key="4">
    <source>
        <dbReference type="ARBA" id="ARBA00004300"/>
    </source>
</evidence>
<reference evidence="18 19" key="1">
    <citation type="submission" date="2024-11" db="EMBL/GenBank/DDBJ databases">
        <title>Chromosome-level genome assembly of the freshwater bivalve Anodonta woodiana.</title>
        <authorList>
            <person name="Chen X."/>
        </authorList>
    </citation>
    <scope>NUCLEOTIDE SEQUENCE [LARGE SCALE GENOMIC DNA]</scope>
    <source>
        <strain evidence="18">MN2024</strain>
        <tissue evidence="18">Gills</tissue>
    </source>
</reference>
<evidence type="ECO:0000313" key="18">
    <source>
        <dbReference type="EMBL" id="KAL3876022.1"/>
    </source>
</evidence>
<dbReference type="GO" id="GO:0005765">
    <property type="term" value="C:lysosomal membrane"/>
    <property type="evidence" value="ECO:0007669"/>
    <property type="project" value="UniProtKB-SubCell"/>
</dbReference>
<evidence type="ECO:0000256" key="1">
    <source>
        <dbReference type="ARBA" id="ARBA00004123"/>
    </source>
</evidence>
<dbReference type="InterPro" id="IPR037520">
    <property type="entry name" value="Folliculin/SMCR8_longin"/>
</dbReference>
<evidence type="ECO:0000256" key="8">
    <source>
        <dbReference type="ARBA" id="ARBA00021824"/>
    </source>
</evidence>
<organism evidence="18 19">
    <name type="scientific">Sinanodonta woodiana</name>
    <name type="common">Chinese pond mussel</name>
    <name type="synonym">Anodonta woodiana</name>
    <dbReference type="NCBI Taxonomy" id="1069815"/>
    <lineage>
        <taxon>Eukaryota</taxon>
        <taxon>Metazoa</taxon>
        <taxon>Spiralia</taxon>
        <taxon>Lophotrochozoa</taxon>
        <taxon>Mollusca</taxon>
        <taxon>Bivalvia</taxon>
        <taxon>Autobranchia</taxon>
        <taxon>Heteroconchia</taxon>
        <taxon>Palaeoheterodonta</taxon>
        <taxon>Unionida</taxon>
        <taxon>Unionoidea</taxon>
        <taxon>Unionidae</taxon>
        <taxon>Unioninae</taxon>
        <taxon>Sinanodonta</taxon>
    </lineage>
</organism>
<dbReference type="Proteomes" id="UP001634394">
    <property type="component" value="Unassembled WGS sequence"/>
</dbReference>
<feature type="compositionally biased region" description="Low complexity" evidence="16">
    <location>
        <begin position="55"/>
        <end position="75"/>
    </location>
</feature>
<dbReference type="PANTHER" id="PTHR31441:SF2">
    <property type="entry name" value="FOLLICULIN"/>
    <property type="match status" value="1"/>
</dbReference>
<dbReference type="InterPro" id="IPR044886">
    <property type="entry name" value="FLCN_DENN_C_sf"/>
</dbReference>
<keyword evidence="9" id="KW-0343">GTPase activation</keyword>
<dbReference type="GO" id="GO:0005634">
    <property type="term" value="C:nucleus"/>
    <property type="evidence" value="ECO:0007669"/>
    <property type="project" value="UniProtKB-SubCell"/>
</dbReference>
<evidence type="ECO:0000313" key="19">
    <source>
        <dbReference type="Proteomes" id="UP001634394"/>
    </source>
</evidence>
<accession>A0ABD3WTE8</accession>
<dbReference type="PANTHER" id="PTHR31441">
    <property type="entry name" value="FOLLICULIN FAMILY MEMBER"/>
    <property type="match status" value="1"/>
</dbReference>
<dbReference type="GO" id="GO:0005813">
    <property type="term" value="C:centrosome"/>
    <property type="evidence" value="ECO:0007669"/>
    <property type="project" value="UniProtKB-SubCell"/>
</dbReference>
<dbReference type="InterPro" id="IPR021713">
    <property type="entry name" value="Folliculin"/>
</dbReference>
<evidence type="ECO:0000256" key="15">
    <source>
        <dbReference type="ARBA" id="ARBA00023273"/>
    </source>
</evidence>
<dbReference type="Gene3D" id="1.10.10.1730">
    <property type="entry name" value="Folliculin"/>
    <property type="match status" value="1"/>
</dbReference>
<dbReference type="GO" id="GO:0005096">
    <property type="term" value="F:GTPase activator activity"/>
    <property type="evidence" value="ECO:0007669"/>
    <property type="project" value="UniProtKB-KW"/>
</dbReference>
<dbReference type="GO" id="GO:0005829">
    <property type="term" value="C:cytosol"/>
    <property type="evidence" value="ECO:0007669"/>
    <property type="project" value="UniProtKB-SubCell"/>
</dbReference>
<dbReference type="Gene3D" id="3.40.50.12430">
    <property type="match status" value="1"/>
</dbReference>
<comment type="similarity">
    <text evidence="7">Belongs to the folliculin family.</text>
</comment>
<evidence type="ECO:0000256" key="7">
    <source>
        <dbReference type="ARBA" id="ARBA00009987"/>
    </source>
</evidence>
<dbReference type="Pfam" id="PF16692">
    <property type="entry name" value="Folliculin_C"/>
    <property type="match status" value="1"/>
</dbReference>
<evidence type="ECO:0000256" key="14">
    <source>
        <dbReference type="ARBA" id="ARBA00023242"/>
    </source>
</evidence>
<dbReference type="PROSITE" id="PS51834">
    <property type="entry name" value="DENN_FLCN_SMCR8"/>
    <property type="match status" value="1"/>
</dbReference>
<keyword evidence="13" id="KW-0458">Lysosome</keyword>
<evidence type="ECO:0000259" key="17">
    <source>
        <dbReference type="PROSITE" id="PS51834"/>
    </source>
</evidence>
<keyword evidence="15" id="KW-0966">Cell projection</keyword>
<dbReference type="InterPro" id="IPR037521">
    <property type="entry name" value="FLCN/SMCR8_DENN"/>
</dbReference>
<protein>
    <recommendedName>
        <fullName evidence="8">Folliculin</fullName>
    </recommendedName>
</protein>
<keyword evidence="14" id="KW-0539">Nucleus</keyword>
<sequence>MNAIVSLCHFCELHGPKILYCTQPLHPQERTAEAEDVQGELSNNQSRRVKSPTGSSLPSSEPQTPQTPTGPSSLPNYNKNDNCEGCTSIHFGFVSHDEDAHVSYFSSQRPHHRDVFSMIRQACIRSLSCEVCPGREGPIFFGEEQCGYVISYTFYIKDNQARGLQRWYSIIVVMMDKIYLLNSWPFLVPHLRTVIDHLQTKALKVYQEEQSKGPHRPNLGSSIAPSNFRQLRSRAGNKPARSLVELTNDRNIFKILHSAFVWILKACGNRISETLLEGPPTEDSIIDMEKQEETEEGFVKLFSKKLDLDEEVDFEEAEDVTALMATEIPQENEVPDTPEMGPVFLNIRHLMKVLGAKQFHVLAHHTIIGNQIIVRGAERGLVRSVLNVLKDLVPKGCCRMIPYSTTYEESWRCNFLGLAPDISIPSHVNAHDIFLLMDIIQSSNPEENPPSLDILANYKFKFSTPAILPEKGPSVLSKMELTLHNENLSDEVVKHCIICLKEEWMNKVKVLFKFTKAGGSRSEEDAKKLLLVVGAQEADKQLLKFWITGLSVQYRHHILTSSKSQQSPS</sequence>
<evidence type="ECO:0000256" key="12">
    <source>
        <dbReference type="ARBA" id="ARBA00023212"/>
    </source>
</evidence>
<dbReference type="Pfam" id="PF11704">
    <property type="entry name" value="Folliculin"/>
    <property type="match status" value="1"/>
</dbReference>
<comment type="subcellular location">
    <subcellularLocation>
        <location evidence="2">Cell projection</location>
        <location evidence="2">Cilium</location>
    </subcellularLocation>
    <subcellularLocation>
        <location evidence="4">Cytoplasm</location>
        <location evidence="4">Cytoskeleton</location>
        <location evidence="4">Microtubule organizing center</location>
        <location evidence="4">Centrosome</location>
    </subcellularLocation>
    <subcellularLocation>
        <location evidence="3">Cytoplasm</location>
        <location evidence="3">Cytoskeleton</location>
        <location evidence="3">Spindle</location>
    </subcellularLocation>
    <subcellularLocation>
        <location evidence="5">Cytoplasm</location>
        <location evidence="5">Cytosol</location>
    </subcellularLocation>
    <subcellularLocation>
        <location evidence="6">Lysosome membrane</location>
    </subcellularLocation>
    <subcellularLocation>
        <location evidence="1">Nucleus</location>
    </subcellularLocation>
</comment>
<name>A0ABD3WTE8_SINWO</name>
<dbReference type="AlphaFoldDB" id="A0ABD3WTE8"/>
<dbReference type="GO" id="GO:0005929">
    <property type="term" value="C:cilium"/>
    <property type="evidence" value="ECO:0007669"/>
    <property type="project" value="UniProtKB-SubCell"/>
</dbReference>